<dbReference type="STRING" id="1427503.HE1_00317"/>
<dbReference type="AlphaFoldDB" id="A0A023DYV7"/>
<organism evidence="2 3">
    <name type="scientific">Holospora elegans E1</name>
    <dbReference type="NCBI Taxonomy" id="1427503"/>
    <lineage>
        <taxon>Bacteria</taxon>
        <taxon>Pseudomonadati</taxon>
        <taxon>Pseudomonadota</taxon>
        <taxon>Alphaproteobacteria</taxon>
        <taxon>Holosporales</taxon>
        <taxon>Holosporaceae</taxon>
        <taxon>Holospora</taxon>
    </lineage>
</organism>
<gene>
    <name evidence="2" type="ORF">HE1_00317</name>
</gene>
<name>A0A023DYV7_9PROT</name>
<dbReference type="InterPro" id="IPR002622">
    <property type="entry name" value="Transposase_14"/>
</dbReference>
<keyword evidence="3" id="KW-1185">Reference proteome</keyword>
<accession>A0A023DYV7</accession>
<dbReference type="SUPFAM" id="SSF46689">
    <property type="entry name" value="Homeodomain-like"/>
    <property type="match status" value="1"/>
</dbReference>
<dbReference type="EMBL" id="BAUP01000054">
    <property type="protein sequence ID" value="GAJ45997.1"/>
    <property type="molecule type" value="Genomic_DNA"/>
</dbReference>
<dbReference type="Proteomes" id="UP000024842">
    <property type="component" value="Unassembled WGS sequence"/>
</dbReference>
<protein>
    <recommendedName>
        <fullName evidence="1">Transposase Synechocystis PCC 6803 domain-containing protein</fullName>
    </recommendedName>
</protein>
<reference evidence="2 3" key="1">
    <citation type="journal article" date="2014" name="FEMS Microbiol. Lett.">
        <title>Draft genome sequences of three Holospora species (Holospora obtusa, Holospora undulata, and Holospora elegans), endonuclear symbiotic bacteria of the ciliate Paramecium caudatum.</title>
        <authorList>
            <person name="Dohra H."/>
            <person name="Tanaka K."/>
            <person name="Suzuki T."/>
            <person name="Fujishima M."/>
            <person name="Suzuki H."/>
        </authorList>
    </citation>
    <scope>NUCLEOTIDE SEQUENCE [LARGE SCALE GENOMIC DNA]</scope>
    <source>
        <strain evidence="2 3">E1</strain>
    </source>
</reference>
<sequence length="63" mass="7426">MTKSYSNNLRKRGIEYLDEENGYIKASQLFKINVSAIGRWHKECRQEGSYFPKRRGGSEKRLT</sequence>
<dbReference type="Pfam" id="PF01710">
    <property type="entry name" value="HTH_Tnp_IS630"/>
    <property type="match status" value="1"/>
</dbReference>
<feature type="domain" description="Transposase Synechocystis PCC 6803" evidence="1">
    <location>
        <begin position="4"/>
        <end position="44"/>
    </location>
</feature>
<dbReference type="InterPro" id="IPR009057">
    <property type="entry name" value="Homeodomain-like_sf"/>
</dbReference>
<evidence type="ECO:0000259" key="1">
    <source>
        <dbReference type="Pfam" id="PF01710"/>
    </source>
</evidence>
<comment type="caution">
    <text evidence="2">The sequence shown here is derived from an EMBL/GenBank/DDBJ whole genome shotgun (WGS) entry which is preliminary data.</text>
</comment>
<dbReference type="RefSeq" id="WP_035544034.1">
    <property type="nucleotide sequence ID" value="NZ_BAUP01000054.1"/>
</dbReference>
<proteinExistence type="predicted"/>
<evidence type="ECO:0000313" key="3">
    <source>
        <dbReference type="Proteomes" id="UP000024842"/>
    </source>
</evidence>
<evidence type="ECO:0000313" key="2">
    <source>
        <dbReference type="EMBL" id="GAJ45997.1"/>
    </source>
</evidence>